<organism evidence="1 2">
    <name type="scientific">Marinifilum breve</name>
    <dbReference type="NCBI Taxonomy" id="2184082"/>
    <lineage>
        <taxon>Bacteria</taxon>
        <taxon>Pseudomonadati</taxon>
        <taxon>Bacteroidota</taxon>
        <taxon>Bacteroidia</taxon>
        <taxon>Marinilabiliales</taxon>
        <taxon>Marinifilaceae</taxon>
    </lineage>
</organism>
<sequence length="101" mass="12060">MNLIRDIYLDHIPKFLLKNAPSNWLTESQIDSVINNQKLKESIKPITKRLEFDTKSKEYYWIVFNTLHEASSFTDEEILHINPISGVVFKHYEERLIQMHN</sequence>
<dbReference type="AlphaFoldDB" id="A0A2V3ZYY0"/>
<dbReference type="RefSeq" id="WP_110360294.1">
    <property type="nucleotide sequence ID" value="NZ_QFLI01000003.1"/>
</dbReference>
<dbReference type="EMBL" id="QFLI01000003">
    <property type="protein sequence ID" value="PXY01481.1"/>
    <property type="molecule type" value="Genomic_DNA"/>
</dbReference>
<reference evidence="1 2" key="1">
    <citation type="submission" date="2018-05" db="EMBL/GenBank/DDBJ databases">
        <title>Marinifilum breve JC075T sp. nov., a marine bacterium isolated from Yongle Blue Hole in the South China Sea.</title>
        <authorList>
            <person name="Fu T."/>
        </authorList>
    </citation>
    <scope>NUCLEOTIDE SEQUENCE [LARGE SCALE GENOMIC DNA]</scope>
    <source>
        <strain evidence="1 2">JC075</strain>
    </source>
</reference>
<accession>A0A2V3ZYY0</accession>
<comment type="caution">
    <text evidence="1">The sequence shown here is derived from an EMBL/GenBank/DDBJ whole genome shotgun (WGS) entry which is preliminary data.</text>
</comment>
<dbReference type="Proteomes" id="UP000248079">
    <property type="component" value="Unassembled WGS sequence"/>
</dbReference>
<keyword evidence="2" id="KW-1185">Reference proteome</keyword>
<evidence type="ECO:0000313" key="2">
    <source>
        <dbReference type="Proteomes" id="UP000248079"/>
    </source>
</evidence>
<protein>
    <submittedName>
        <fullName evidence="1">Uncharacterized protein</fullName>
    </submittedName>
</protein>
<gene>
    <name evidence="1" type="ORF">DF185_08330</name>
</gene>
<proteinExistence type="predicted"/>
<dbReference type="OrthoDB" id="1358918at2"/>
<name>A0A2V3ZYY0_9BACT</name>
<evidence type="ECO:0000313" key="1">
    <source>
        <dbReference type="EMBL" id="PXY01481.1"/>
    </source>
</evidence>